<dbReference type="InterPro" id="IPR010977">
    <property type="entry name" value="Aromatic_deC"/>
</dbReference>
<dbReference type="Pfam" id="PF00282">
    <property type="entry name" value="Pyridoxal_deC"/>
    <property type="match status" value="1"/>
</dbReference>
<dbReference type="EMBL" id="UINC01001137">
    <property type="protein sequence ID" value="SUZ71888.1"/>
    <property type="molecule type" value="Genomic_DNA"/>
</dbReference>
<proteinExistence type="inferred from homology"/>
<dbReference type="GO" id="GO:0019752">
    <property type="term" value="P:carboxylic acid metabolic process"/>
    <property type="evidence" value="ECO:0007669"/>
    <property type="project" value="InterPro"/>
</dbReference>
<name>A0A381PZ20_9ZZZZ</name>
<evidence type="ECO:0000313" key="6">
    <source>
        <dbReference type="EMBL" id="SUZ71888.1"/>
    </source>
</evidence>
<evidence type="ECO:0008006" key="7">
    <source>
        <dbReference type="Google" id="ProtNLM"/>
    </source>
</evidence>
<dbReference type="Gene3D" id="3.40.640.10">
    <property type="entry name" value="Type I PLP-dependent aspartate aminotransferase-like (Major domain)"/>
    <property type="match status" value="1"/>
</dbReference>
<comment type="similarity">
    <text evidence="2">Belongs to the group II decarboxylase family.</text>
</comment>
<comment type="cofactor">
    <cofactor evidence="1">
        <name>pyridoxal 5'-phosphate</name>
        <dbReference type="ChEBI" id="CHEBI:597326"/>
    </cofactor>
</comment>
<dbReference type="PRINTS" id="PR00800">
    <property type="entry name" value="YHDCRBOXLASE"/>
</dbReference>
<dbReference type="InterPro" id="IPR015421">
    <property type="entry name" value="PyrdxlP-dep_Trfase_major"/>
</dbReference>
<evidence type="ECO:0000256" key="5">
    <source>
        <dbReference type="ARBA" id="ARBA00023239"/>
    </source>
</evidence>
<dbReference type="GO" id="GO:0030170">
    <property type="term" value="F:pyridoxal phosphate binding"/>
    <property type="evidence" value="ECO:0007669"/>
    <property type="project" value="InterPro"/>
</dbReference>
<sequence length="473" mass="52252">MEMTQQDTRKLLNQFFDSVLSYLEQGQLETEIIKPAVSLEELEKIFTLDDPGSAANIKTLVDQYLASAVRTGHPHFYNQLFSGFSLYGFMGEVVTALTNSSMYTFEMSPVATLLEKELVTKMAKLVGYPAGGGTFVTGGSNGNMLAMLAARHRFAPQSKWKGLSGLSPLVAFISHDAHYSMLKAASQVGIGIEHVKKIPVNEQGQMIAGALEDAILDAQNKGQKPFFVGATSGTTIRGVFDPLEEIGSICSEFDLWFHVDGSWGGSVLLSSAHRDLLAGAELSDSFSWCAHKMMGAPLMCTIALFKTPDILVEINQISGTDYLFHDGQDIQLDLGNISLQCGRRVDALKLWLAWKYYGDEGYEKNIDRLFALAGYAAKKVEQSAQLRLMNDVKSLNICFQIRPENVSADAYNDITVAVRNRMVETGGPMVNYAYINSDLVIRLITANFELRKTHLDRFFDQVNKAVDFVLAKK</sequence>
<dbReference type="Gene3D" id="3.90.1150.170">
    <property type="match status" value="1"/>
</dbReference>
<gene>
    <name evidence="6" type="ORF">METZ01_LOCUS24742</name>
</gene>
<dbReference type="InterPro" id="IPR002129">
    <property type="entry name" value="PyrdxlP-dep_de-COase"/>
</dbReference>
<dbReference type="GO" id="GO:0006520">
    <property type="term" value="P:amino acid metabolic process"/>
    <property type="evidence" value="ECO:0007669"/>
    <property type="project" value="InterPro"/>
</dbReference>
<reference evidence="6" key="1">
    <citation type="submission" date="2018-05" db="EMBL/GenBank/DDBJ databases">
        <authorList>
            <person name="Lanie J.A."/>
            <person name="Ng W.-L."/>
            <person name="Kazmierczak K.M."/>
            <person name="Andrzejewski T.M."/>
            <person name="Davidsen T.M."/>
            <person name="Wayne K.J."/>
            <person name="Tettelin H."/>
            <person name="Glass J.I."/>
            <person name="Rusch D."/>
            <person name="Podicherti R."/>
            <person name="Tsui H.-C.T."/>
            <person name="Winkler M.E."/>
        </authorList>
    </citation>
    <scope>NUCLEOTIDE SEQUENCE</scope>
</reference>
<dbReference type="PANTHER" id="PTHR45677">
    <property type="entry name" value="GLUTAMATE DECARBOXYLASE-RELATED"/>
    <property type="match status" value="1"/>
</dbReference>
<dbReference type="PANTHER" id="PTHR45677:SF8">
    <property type="entry name" value="CYSTEINE SULFINIC ACID DECARBOXYLASE"/>
    <property type="match status" value="1"/>
</dbReference>
<evidence type="ECO:0000256" key="3">
    <source>
        <dbReference type="ARBA" id="ARBA00022793"/>
    </source>
</evidence>
<evidence type="ECO:0000256" key="4">
    <source>
        <dbReference type="ARBA" id="ARBA00022898"/>
    </source>
</evidence>
<protein>
    <recommendedName>
        <fullName evidence="7">Glutamate decarboxylase</fullName>
    </recommendedName>
</protein>
<dbReference type="AlphaFoldDB" id="A0A381PZ20"/>
<dbReference type="GO" id="GO:0016831">
    <property type="term" value="F:carboxy-lyase activity"/>
    <property type="evidence" value="ECO:0007669"/>
    <property type="project" value="UniProtKB-KW"/>
</dbReference>
<evidence type="ECO:0000256" key="2">
    <source>
        <dbReference type="ARBA" id="ARBA00009533"/>
    </source>
</evidence>
<organism evidence="6">
    <name type="scientific">marine metagenome</name>
    <dbReference type="NCBI Taxonomy" id="408172"/>
    <lineage>
        <taxon>unclassified sequences</taxon>
        <taxon>metagenomes</taxon>
        <taxon>ecological metagenomes</taxon>
    </lineage>
</organism>
<keyword evidence="3" id="KW-0210">Decarboxylase</keyword>
<dbReference type="InterPro" id="IPR015424">
    <property type="entry name" value="PyrdxlP-dep_Trfase"/>
</dbReference>
<accession>A0A381PZ20</accession>
<keyword evidence="4" id="KW-0663">Pyridoxal phosphate</keyword>
<keyword evidence="5" id="KW-0456">Lyase</keyword>
<dbReference type="GO" id="GO:0005737">
    <property type="term" value="C:cytoplasm"/>
    <property type="evidence" value="ECO:0007669"/>
    <property type="project" value="TreeGrafter"/>
</dbReference>
<evidence type="ECO:0000256" key="1">
    <source>
        <dbReference type="ARBA" id="ARBA00001933"/>
    </source>
</evidence>
<dbReference type="SUPFAM" id="SSF53383">
    <property type="entry name" value="PLP-dependent transferases"/>
    <property type="match status" value="1"/>
</dbReference>